<name>A0A8J5QZR3_ZIZPA</name>
<dbReference type="PANTHER" id="PTHR31639:SF56">
    <property type="entry name" value="OS08G0461800 PROTEIN"/>
    <property type="match status" value="1"/>
</dbReference>
<dbReference type="PANTHER" id="PTHR31639">
    <property type="entry name" value="F-BOX PROTEIN-LIKE"/>
    <property type="match status" value="1"/>
</dbReference>
<reference evidence="3" key="1">
    <citation type="journal article" date="2021" name="bioRxiv">
        <title>Whole Genome Assembly and Annotation of Northern Wild Rice, Zizania palustris L., Supports a Whole Genome Duplication in the Zizania Genus.</title>
        <authorList>
            <person name="Haas M."/>
            <person name="Kono T."/>
            <person name="Macchietto M."/>
            <person name="Millas R."/>
            <person name="McGilp L."/>
            <person name="Shao M."/>
            <person name="Duquette J."/>
            <person name="Hirsch C.N."/>
            <person name="Kimball J."/>
        </authorList>
    </citation>
    <scope>NUCLEOTIDE SEQUENCE</scope>
    <source>
        <tissue evidence="3">Fresh leaf tissue</tissue>
    </source>
</reference>
<evidence type="ECO:0000313" key="3">
    <source>
        <dbReference type="EMBL" id="KAG8047570.1"/>
    </source>
</evidence>
<dbReference type="InterPro" id="IPR001810">
    <property type="entry name" value="F-box_dom"/>
</dbReference>
<reference evidence="3" key="2">
    <citation type="submission" date="2021-02" db="EMBL/GenBank/DDBJ databases">
        <authorList>
            <person name="Kimball J.A."/>
            <person name="Haas M.W."/>
            <person name="Macchietto M."/>
            <person name="Kono T."/>
            <person name="Duquette J."/>
            <person name="Shao M."/>
        </authorList>
    </citation>
    <scope>NUCLEOTIDE SEQUENCE</scope>
    <source>
        <tissue evidence="3">Fresh leaf tissue</tissue>
    </source>
</reference>
<keyword evidence="4" id="KW-1185">Reference proteome</keyword>
<dbReference type="SMART" id="SM00256">
    <property type="entry name" value="FBOX"/>
    <property type="match status" value="1"/>
</dbReference>
<evidence type="ECO:0000256" key="1">
    <source>
        <dbReference type="SAM" id="MobiDB-lite"/>
    </source>
</evidence>
<evidence type="ECO:0000313" key="4">
    <source>
        <dbReference type="Proteomes" id="UP000729402"/>
    </source>
</evidence>
<feature type="domain" description="F-box" evidence="2">
    <location>
        <begin position="26"/>
        <end position="76"/>
    </location>
</feature>
<gene>
    <name evidence="3" type="ORF">GUJ93_ZPchr0008g13807</name>
</gene>
<organism evidence="3 4">
    <name type="scientific">Zizania palustris</name>
    <name type="common">Northern wild rice</name>
    <dbReference type="NCBI Taxonomy" id="103762"/>
    <lineage>
        <taxon>Eukaryota</taxon>
        <taxon>Viridiplantae</taxon>
        <taxon>Streptophyta</taxon>
        <taxon>Embryophyta</taxon>
        <taxon>Tracheophyta</taxon>
        <taxon>Spermatophyta</taxon>
        <taxon>Magnoliopsida</taxon>
        <taxon>Liliopsida</taxon>
        <taxon>Poales</taxon>
        <taxon>Poaceae</taxon>
        <taxon>BOP clade</taxon>
        <taxon>Oryzoideae</taxon>
        <taxon>Oryzeae</taxon>
        <taxon>Zizaniinae</taxon>
        <taxon>Zizania</taxon>
    </lineage>
</organism>
<protein>
    <recommendedName>
        <fullName evidence="2">F-box domain-containing protein</fullName>
    </recommendedName>
</protein>
<feature type="region of interest" description="Disordered" evidence="1">
    <location>
        <begin position="1"/>
        <end position="25"/>
    </location>
</feature>
<dbReference type="AlphaFoldDB" id="A0A8J5QZR3"/>
<proteinExistence type="predicted"/>
<dbReference type="Proteomes" id="UP000729402">
    <property type="component" value="Unassembled WGS sequence"/>
</dbReference>
<comment type="caution">
    <text evidence="3">The sequence shown here is derived from an EMBL/GenBank/DDBJ whole genome shotgun (WGS) entry which is preliminary data.</text>
</comment>
<dbReference type="EMBL" id="JAAALK010000290">
    <property type="protein sequence ID" value="KAG8047570.1"/>
    <property type="molecule type" value="Genomic_DNA"/>
</dbReference>
<sequence length="400" mass="45623">METSPPRRKQRRPPSDGDPDAAAAEERSVDCLPEDILKNIVSRLPISDAVRTSMLSRSWRRRWESTPGLCHLWSRGAHPAAIGAVLARYSCFVCEFCSRGIRREAFHFTDDWICLLAAKGVKSLTLSFWEYGVLNVGVPILHPAIFACDNGGRELEAMIQMSPLLESLELDNVELLDDEIDDWIIQTPNLRSLTIVSFTDDGWQIQELPSIQEAHIIVEEYFIDRDFVNLLTCLSQVSELELHLPFTEDNALEGLSCSFQKLRSLTLHTNFNDASSILSTFSLLSRAPNLKHLEMEITNLENQGDEVDFEFFSALCTKNLFANLNFVSMKSASCWSNEMHFIEFVLSKARLLHEFYVYHDDTGSHSKPSEKAVIEMAKYKRASPKAKVLFRDMEDLLFYR</sequence>
<dbReference type="OrthoDB" id="1155922at2759"/>
<dbReference type="PROSITE" id="PS50181">
    <property type="entry name" value="FBOX"/>
    <property type="match status" value="1"/>
</dbReference>
<accession>A0A8J5QZR3</accession>
<dbReference type="Pfam" id="PF00646">
    <property type="entry name" value="F-box"/>
    <property type="match status" value="1"/>
</dbReference>
<feature type="compositionally biased region" description="Basic residues" evidence="1">
    <location>
        <begin position="1"/>
        <end position="12"/>
    </location>
</feature>
<evidence type="ECO:0000259" key="2">
    <source>
        <dbReference type="PROSITE" id="PS50181"/>
    </source>
</evidence>